<dbReference type="EMBL" id="KZ293662">
    <property type="protein sequence ID" value="PBK91277.1"/>
    <property type="molecule type" value="Genomic_DNA"/>
</dbReference>
<dbReference type="AlphaFoldDB" id="A0A2H3DQC0"/>
<protein>
    <submittedName>
        <fullName evidence="1">Uncharacterized protein</fullName>
    </submittedName>
</protein>
<evidence type="ECO:0000313" key="1">
    <source>
        <dbReference type="EMBL" id="PBK91277.1"/>
    </source>
</evidence>
<gene>
    <name evidence="1" type="ORF">ARMGADRAFT_1031949</name>
</gene>
<evidence type="ECO:0000313" key="2">
    <source>
        <dbReference type="Proteomes" id="UP000217790"/>
    </source>
</evidence>
<dbReference type="OrthoDB" id="2990597at2759"/>
<accession>A0A2H3DQC0</accession>
<dbReference type="Proteomes" id="UP000217790">
    <property type="component" value="Unassembled WGS sequence"/>
</dbReference>
<dbReference type="InParanoid" id="A0A2H3DQC0"/>
<name>A0A2H3DQC0_ARMGA</name>
<reference evidence="2" key="1">
    <citation type="journal article" date="2017" name="Nat. Ecol. Evol.">
        <title>Genome expansion and lineage-specific genetic innovations in the forest pathogenic fungi Armillaria.</title>
        <authorList>
            <person name="Sipos G."/>
            <person name="Prasanna A.N."/>
            <person name="Walter M.C."/>
            <person name="O'Connor E."/>
            <person name="Balint B."/>
            <person name="Krizsan K."/>
            <person name="Kiss B."/>
            <person name="Hess J."/>
            <person name="Varga T."/>
            <person name="Slot J."/>
            <person name="Riley R."/>
            <person name="Boka B."/>
            <person name="Rigling D."/>
            <person name="Barry K."/>
            <person name="Lee J."/>
            <person name="Mihaltcheva S."/>
            <person name="LaButti K."/>
            <person name="Lipzen A."/>
            <person name="Waldron R."/>
            <person name="Moloney N.M."/>
            <person name="Sperisen C."/>
            <person name="Kredics L."/>
            <person name="Vagvoelgyi C."/>
            <person name="Patrignani A."/>
            <person name="Fitzpatrick D."/>
            <person name="Nagy I."/>
            <person name="Doyle S."/>
            <person name="Anderson J.B."/>
            <person name="Grigoriev I.V."/>
            <person name="Gueldener U."/>
            <person name="Muensterkoetter M."/>
            <person name="Nagy L.G."/>
        </authorList>
    </citation>
    <scope>NUCLEOTIDE SEQUENCE [LARGE SCALE GENOMIC DNA]</scope>
    <source>
        <strain evidence="2">Ar21-2</strain>
    </source>
</reference>
<organism evidence="1 2">
    <name type="scientific">Armillaria gallica</name>
    <name type="common">Bulbous honey fungus</name>
    <name type="synonym">Armillaria bulbosa</name>
    <dbReference type="NCBI Taxonomy" id="47427"/>
    <lineage>
        <taxon>Eukaryota</taxon>
        <taxon>Fungi</taxon>
        <taxon>Dikarya</taxon>
        <taxon>Basidiomycota</taxon>
        <taxon>Agaricomycotina</taxon>
        <taxon>Agaricomycetes</taxon>
        <taxon>Agaricomycetidae</taxon>
        <taxon>Agaricales</taxon>
        <taxon>Marasmiineae</taxon>
        <taxon>Physalacriaceae</taxon>
        <taxon>Armillaria</taxon>
    </lineage>
</organism>
<proteinExistence type="predicted"/>
<sequence length="254" mass="29128">MEKEVRKVFDEQLTRLREIRKRDLVTELVLEMRNRVSTKPLDNVAGLAYLLYSDSIPIYDAEMSDEDAWEGLMDTIHSGGRADLLFYFPKRGMGRKCWRPSWQQVMVLKHFVPYSYQWLGGVHRTEETDEDWHDGYCIYSADVRGLADGLTEEKPRQGEMVFKNADGLPHTLKIVATHTYPIPDGSYALLGCSSDHSSNVWVIGWRREDGKFEKLSVFRSADDEQVKLGTLGLEKAHAVRPTSVLKSLNSSIWN</sequence>
<keyword evidence="2" id="KW-1185">Reference proteome</keyword>